<feature type="chain" id="PRO_5046903930" evidence="2">
    <location>
        <begin position="31"/>
        <end position="570"/>
    </location>
</feature>
<evidence type="ECO:0000313" key="4">
    <source>
        <dbReference type="Proteomes" id="UP001247754"/>
    </source>
</evidence>
<dbReference type="Gene3D" id="1.25.40.10">
    <property type="entry name" value="Tetratricopeptide repeat domain"/>
    <property type="match status" value="2"/>
</dbReference>
<evidence type="ECO:0000313" key="3">
    <source>
        <dbReference type="EMBL" id="MDR5653389.1"/>
    </source>
</evidence>
<evidence type="ECO:0000256" key="1">
    <source>
        <dbReference type="PROSITE-ProRule" id="PRU00339"/>
    </source>
</evidence>
<keyword evidence="4" id="KW-1185">Reference proteome</keyword>
<dbReference type="EMBL" id="JAVKPH010000013">
    <property type="protein sequence ID" value="MDR5653389.1"/>
    <property type="molecule type" value="Genomic_DNA"/>
</dbReference>
<keyword evidence="1" id="KW-0802">TPR repeat</keyword>
<sequence length="570" mass="61919">MTVRSRFRPALALAALAAALAVGLPDPGRADVAGPYLAARTAARASDFREAAGYFTKALVEDPSNTMLMEGAVISFVGAGNVESAIPIARRLSGMPGAEPSQPAQLVMLASQIKRGAHDELLADLAAGRRTSPLIDGLTAAWAELGRGRMSEAVEAFRSLTDEGGMQIFGDYHLALALASVGDFEGAEALFSADNAIYRNTRRGAFAHAQILSQLERPQDALAALDEAFQIDADPDLAALRLKLQAGEPVPFDIVRNATDGQAEVFLTLAAALQGEANSQLVLMYSRIAEYLRPDLADAVLTSGGLLEVLGQQDLAIENYGRIAPGSPGYLAAQMGRAQALFSSDRRDEAIATMTALSDSHSGMMTVHIGLGDMLQAQERWLDAAAAYGRAIDLIPETNEGLWLIHFNRAICYERAKQWDKAEPDFRKALELRPDQPSVLNYLGYSYLEMNRNLDEALGMIQRAVAAEPEAGHIVDSLAWGYYLIGRYDEALEPMERASQMMPVDPVVTDHMGDVYWAVGRKREARFQWYRALSFAPEEKDAARIRRKLEVGLDRVLAEEGAKPLAERGK</sequence>
<dbReference type="Pfam" id="PF13432">
    <property type="entry name" value="TPR_16"/>
    <property type="match status" value="3"/>
</dbReference>
<feature type="signal peptide" evidence="2">
    <location>
        <begin position="1"/>
        <end position="30"/>
    </location>
</feature>
<proteinExistence type="predicted"/>
<dbReference type="PROSITE" id="PS50005">
    <property type="entry name" value="TPR"/>
    <property type="match status" value="1"/>
</dbReference>
<dbReference type="Pfam" id="PF00515">
    <property type="entry name" value="TPR_1"/>
    <property type="match status" value="1"/>
</dbReference>
<dbReference type="SUPFAM" id="SSF48452">
    <property type="entry name" value="TPR-like"/>
    <property type="match status" value="3"/>
</dbReference>
<organism evidence="3 4">
    <name type="scientific">Ruixingdingia sedimenti</name>
    <dbReference type="NCBI Taxonomy" id="3073604"/>
    <lineage>
        <taxon>Bacteria</taxon>
        <taxon>Pseudomonadati</taxon>
        <taxon>Pseudomonadota</taxon>
        <taxon>Alphaproteobacteria</taxon>
        <taxon>Rhodobacterales</taxon>
        <taxon>Paracoccaceae</taxon>
        <taxon>Ruixingdingia</taxon>
    </lineage>
</organism>
<dbReference type="RefSeq" id="WP_310457628.1">
    <property type="nucleotide sequence ID" value="NZ_JAVKPH010000013.1"/>
</dbReference>
<accession>A0ABU1F924</accession>
<reference evidence="3 4" key="1">
    <citation type="submission" date="2023-09" db="EMBL/GenBank/DDBJ databases">
        <title>Xinfangfangia sedmenti sp. nov., isolated the sedment.</title>
        <authorList>
            <person name="Xu L."/>
        </authorList>
    </citation>
    <scope>NUCLEOTIDE SEQUENCE [LARGE SCALE GENOMIC DNA]</scope>
    <source>
        <strain evidence="3 4">LG-4</strain>
    </source>
</reference>
<protein>
    <submittedName>
        <fullName evidence="3">Tetratricopeptide repeat protein</fullName>
    </submittedName>
</protein>
<name>A0ABU1F924_9RHOB</name>
<dbReference type="InterPro" id="IPR019734">
    <property type="entry name" value="TPR_rpt"/>
</dbReference>
<evidence type="ECO:0000256" key="2">
    <source>
        <dbReference type="SAM" id="SignalP"/>
    </source>
</evidence>
<dbReference type="Proteomes" id="UP001247754">
    <property type="component" value="Unassembled WGS sequence"/>
</dbReference>
<dbReference type="PANTHER" id="PTHR12558:SF13">
    <property type="entry name" value="CELL DIVISION CYCLE PROTEIN 27 HOMOLOG"/>
    <property type="match status" value="1"/>
</dbReference>
<feature type="repeat" description="TPR" evidence="1">
    <location>
        <begin position="403"/>
        <end position="436"/>
    </location>
</feature>
<dbReference type="SMART" id="SM00028">
    <property type="entry name" value="TPR"/>
    <property type="match status" value="7"/>
</dbReference>
<dbReference type="PANTHER" id="PTHR12558">
    <property type="entry name" value="CELL DIVISION CYCLE 16,23,27"/>
    <property type="match status" value="1"/>
</dbReference>
<comment type="caution">
    <text evidence="3">The sequence shown here is derived from an EMBL/GenBank/DDBJ whole genome shotgun (WGS) entry which is preliminary data.</text>
</comment>
<dbReference type="InterPro" id="IPR011990">
    <property type="entry name" value="TPR-like_helical_dom_sf"/>
</dbReference>
<keyword evidence="2" id="KW-0732">Signal</keyword>
<gene>
    <name evidence="3" type="ORF">RGD00_12290</name>
</gene>